<sequence length="46" mass="4311">MSAWPCSRKRVTSSAALASGDGGVVGSWIGACAGACGGKVTGLGLG</sequence>
<accession>A0A0A8XPN7</accession>
<organism evidence="1">
    <name type="scientific">Arundo donax</name>
    <name type="common">Giant reed</name>
    <name type="synonym">Donax arundinaceus</name>
    <dbReference type="NCBI Taxonomy" id="35708"/>
    <lineage>
        <taxon>Eukaryota</taxon>
        <taxon>Viridiplantae</taxon>
        <taxon>Streptophyta</taxon>
        <taxon>Embryophyta</taxon>
        <taxon>Tracheophyta</taxon>
        <taxon>Spermatophyta</taxon>
        <taxon>Magnoliopsida</taxon>
        <taxon>Liliopsida</taxon>
        <taxon>Poales</taxon>
        <taxon>Poaceae</taxon>
        <taxon>PACMAD clade</taxon>
        <taxon>Arundinoideae</taxon>
        <taxon>Arundineae</taxon>
        <taxon>Arundo</taxon>
    </lineage>
</organism>
<name>A0A0A8XPN7_ARUDO</name>
<reference evidence="1" key="1">
    <citation type="submission" date="2014-09" db="EMBL/GenBank/DDBJ databases">
        <authorList>
            <person name="Magalhaes I.L.F."/>
            <person name="Oliveira U."/>
            <person name="Santos F.R."/>
            <person name="Vidigal T.H.D.A."/>
            <person name="Brescovit A.D."/>
            <person name="Santos A.J."/>
        </authorList>
    </citation>
    <scope>NUCLEOTIDE SEQUENCE</scope>
    <source>
        <tissue evidence="1">Shoot tissue taken approximately 20 cm above the soil surface</tissue>
    </source>
</reference>
<evidence type="ECO:0000313" key="1">
    <source>
        <dbReference type="EMBL" id="JAD15779.1"/>
    </source>
</evidence>
<proteinExistence type="predicted"/>
<dbReference type="EMBL" id="GBRH01282116">
    <property type="protein sequence ID" value="JAD15779.1"/>
    <property type="molecule type" value="Transcribed_RNA"/>
</dbReference>
<protein>
    <submittedName>
        <fullName evidence="1">Uncharacterized protein</fullName>
    </submittedName>
</protein>
<reference evidence="1" key="2">
    <citation type="journal article" date="2015" name="Data Brief">
        <title>Shoot transcriptome of the giant reed, Arundo donax.</title>
        <authorList>
            <person name="Barrero R.A."/>
            <person name="Guerrero F.D."/>
            <person name="Moolhuijzen P."/>
            <person name="Goolsby J.A."/>
            <person name="Tidwell J."/>
            <person name="Bellgard S.E."/>
            <person name="Bellgard M.I."/>
        </authorList>
    </citation>
    <scope>NUCLEOTIDE SEQUENCE</scope>
    <source>
        <tissue evidence="1">Shoot tissue taken approximately 20 cm above the soil surface</tissue>
    </source>
</reference>
<dbReference type="AlphaFoldDB" id="A0A0A8XPN7"/>